<feature type="domain" description="TRAF-type" evidence="5">
    <location>
        <begin position="66"/>
        <end position="105"/>
    </location>
</feature>
<dbReference type="InterPro" id="IPR013083">
    <property type="entry name" value="Znf_RING/FYVE/PHD"/>
</dbReference>
<dbReference type="eggNOG" id="KOG0297">
    <property type="taxonomic scope" value="Eukaryota"/>
</dbReference>
<dbReference type="InParanoid" id="F0YAU7"/>
<dbReference type="PANTHER" id="PTHR16295:SF17">
    <property type="entry name" value="XIAP-ASSOCIATED FACTOR 1"/>
    <property type="match status" value="1"/>
</dbReference>
<dbReference type="InterPro" id="IPR051986">
    <property type="entry name" value="Innate_Immune_Apopt_Reg"/>
</dbReference>
<feature type="domain" description="TRAF-type" evidence="5">
    <location>
        <begin position="13"/>
        <end position="64"/>
    </location>
</feature>
<protein>
    <submittedName>
        <fullName evidence="6">Uncharacterized protein Auran_27575</fullName>
    </submittedName>
</protein>
<dbReference type="Pfam" id="PF02176">
    <property type="entry name" value="zf-TRAF"/>
    <property type="match status" value="1"/>
</dbReference>
<evidence type="ECO:0000259" key="5">
    <source>
        <dbReference type="PROSITE" id="PS50145"/>
    </source>
</evidence>
<evidence type="ECO:0000256" key="1">
    <source>
        <dbReference type="ARBA" id="ARBA00022723"/>
    </source>
</evidence>
<evidence type="ECO:0000256" key="2">
    <source>
        <dbReference type="ARBA" id="ARBA00022771"/>
    </source>
</evidence>
<dbReference type="KEGG" id="aaf:AURANDRAFT_27575"/>
<dbReference type="GeneID" id="20220389"/>
<organism evidence="7">
    <name type="scientific">Aureococcus anophagefferens</name>
    <name type="common">Harmful bloom alga</name>
    <dbReference type="NCBI Taxonomy" id="44056"/>
    <lineage>
        <taxon>Eukaryota</taxon>
        <taxon>Sar</taxon>
        <taxon>Stramenopiles</taxon>
        <taxon>Ochrophyta</taxon>
        <taxon>Pelagophyceae</taxon>
        <taxon>Pelagomonadales</taxon>
        <taxon>Pelagomonadaceae</taxon>
        <taxon>Aureococcus</taxon>
    </lineage>
</organism>
<keyword evidence="2 4" id="KW-0863">Zinc-finger</keyword>
<sequence>CPWTGACSDFERHRSSCPFLPVTCDLCSGSMLRRALDNHLSNECSERPTKCEFCNTEMPYRQIKRHGRLCLKQPVSCSCGLTFPRDELDEHVATDCPRAVIACPY</sequence>
<evidence type="ECO:0000313" key="6">
    <source>
        <dbReference type="EMBL" id="EGB07595.1"/>
    </source>
</evidence>
<dbReference type="GO" id="GO:0005739">
    <property type="term" value="C:mitochondrion"/>
    <property type="evidence" value="ECO:0007669"/>
    <property type="project" value="TreeGrafter"/>
</dbReference>
<dbReference type="AlphaFoldDB" id="F0YAU7"/>
<evidence type="ECO:0000256" key="4">
    <source>
        <dbReference type="PROSITE-ProRule" id="PRU00207"/>
    </source>
</evidence>
<dbReference type="PANTHER" id="PTHR16295">
    <property type="entry name" value="TRAF-TYPE ZINC FINGER PROTEIN-RELATED"/>
    <property type="match status" value="1"/>
</dbReference>
<feature type="non-terminal residue" evidence="6">
    <location>
        <position position="105"/>
    </location>
</feature>
<dbReference type="Gene3D" id="3.30.40.10">
    <property type="entry name" value="Zinc/RING finger domain, C3HC4 (zinc finger)"/>
    <property type="match status" value="2"/>
</dbReference>
<dbReference type="PROSITE" id="PS50145">
    <property type="entry name" value="ZF_TRAF"/>
    <property type="match status" value="2"/>
</dbReference>
<feature type="non-terminal residue" evidence="6">
    <location>
        <position position="1"/>
    </location>
</feature>
<evidence type="ECO:0000313" key="7">
    <source>
        <dbReference type="Proteomes" id="UP000002729"/>
    </source>
</evidence>
<dbReference type="EMBL" id="GL833130">
    <property type="protein sequence ID" value="EGB07595.1"/>
    <property type="molecule type" value="Genomic_DNA"/>
</dbReference>
<keyword evidence="7" id="KW-1185">Reference proteome</keyword>
<feature type="zinc finger region" description="TRAF-type" evidence="4">
    <location>
        <begin position="13"/>
        <end position="64"/>
    </location>
</feature>
<dbReference type="OrthoDB" id="9049620at2759"/>
<keyword evidence="1 4" id="KW-0479">Metal-binding</keyword>
<dbReference type="RefSeq" id="XP_009037595.1">
    <property type="nucleotide sequence ID" value="XM_009039347.1"/>
</dbReference>
<reference evidence="6 7" key="1">
    <citation type="journal article" date="2011" name="Proc. Natl. Acad. Sci. U.S.A.">
        <title>Niche of harmful alga Aureococcus anophagefferens revealed through ecogenomics.</title>
        <authorList>
            <person name="Gobler C.J."/>
            <person name="Berry D.L."/>
            <person name="Dyhrman S.T."/>
            <person name="Wilhelm S.W."/>
            <person name="Salamov A."/>
            <person name="Lobanov A.V."/>
            <person name="Zhang Y."/>
            <person name="Collier J.L."/>
            <person name="Wurch L.L."/>
            <person name="Kustka A.B."/>
            <person name="Dill B.D."/>
            <person name="Shah M."/>
            <person name="VerBerkmoes N.C."/>
            <person name="Kuo A."/>
            <person name="Terry A."/>
            <person name="Pangilinan J."/>
            <person name="Lindquist E.A."/>
            <person name="Lucas S."/>
            <person name="Paulsen I.T."/>
            <person name="Hattenrath-Lehmann T.K."/>
            <person name="Talmage S.C."/>
            <person name="Walker E.A."/>
            <person name="Koch F."/>
            <person name="Burson A.M."/>
            <person name="Marcoval M.A."/>
            <person name="Tang Y.Z."/>
            <person name="Lecleir G.R."/>
            <person name="Coyne K.J."/>
            <person name="Berg G.M."/>
            <person name="Bertrand E.M."/>
            <person name="Saito M.A."/>
            <person name="Gladyshev V.N."/>
            <person name="Grigoriev I.V."/>
        </authorList>
    </citation>
    <scope>NUCLEOTIDE SEQUENCE [LARGE SCALE GENOMIC DNA]</scope>
    <source>
        <strain evidence="7">CCMP 1984</strain>
    </source>
</reference>
<dbReference type="GO" id="GO:0008270">
    <property type="term" value="F:zinc ion binding"/>
    <property type="evidence" value="ECO:0007669"/>
    <property type="project" value="UniProtKB-KW"/>
</dbReference>
<keyword evidence="3 4" id="KW-0862">Zinc</keyword>
<feature type="zinc finger region" description="TRAF-type" evidence="4">
    <location>
        <begin position="66"/>
        <end position="105"/>
    </location>
</feature>
<proteinExistence type="predicted"/>
<accession>F0YAU7</accession>
<gene>
    <name evidence="6" type="primary">Auran_27575</name>
    <name evidence="6" type="ORF">AURANDRAFT_27575</name>
</gene>
<dbReference type="Proteomes" id="UP000002729">
    <property type="component" value="Unassembled WGS sequence"/>
</dbReference>
<name>F0YAU7_AURAN</name>
<dbReference type="InterPro" id="IPR001293">
    <property type="entry name" value="Znf_TRAF"/>
</dbReference>
<evidence type="ECO:0000256" key="3">
    <source>
        <dbReference type="ARBA" id="ARBA00022833"/>
    </source>
</evidence>
<dbReference type="SUPFAM" id="SSF49599">
    <property type="entry name" value="TRAF domain-like"/>
    <property type="match status" value="2"/>
</dbReference>
<dbReference type="OMA" id="ECSERPT"/>